<dbReference type="InterPro" id="IPR011051">
    <property type="entry name" value="RmlC_Cupin_sf"/>
</dbReference>
<dbReference type="SUPFAM" id="SSF51182">
    <property type="entry name" value="RmlC-like cupins"/>
    <property type="match status" value="1"/>
</dbReference>
<evidence type="ECO:0000313" key="1">
    <source>
        <dbReference type="EMBL" id="MBB5790493.1"/>
    </source>
</evidence>
<dbReference type="PANTHER" id="PTHR37694">
    <property type="entry name" value="SLR8022 PROTEIN"/>
    <property type="match status" value="1"/>
</dbReference>
<evidence type="ECO:0000313" key="2">
    <source>
        <dbReference type="Proteomes" id="UP000542813"/>
    </source>
</evidence>
<dbReference type="PANTHER" id="PTHR37694:SF1">
    <property type="entry name" value="SLR8022 PROTEIN"/>
    <property type="match status" value="1"/>
</dbReference>
<dbReference type="GO" id="GO:0051213">
    <property type="term" value="F:dioxygenase activity"/>
    <property type="evidence" value="ECO:0007669"/>
    <property type="project" value="UniProtKB-KW"/>
</dbReference>
<reference evidence="1 2" key="1">
    <citation type="submission" date="2020-08" db="EMBL/GenBank/DDBJ databases">
        <title>Sequencing the genomes of 1000 actinobacteria strains.</title>
        <authorList>
            <person name="Klenk H.-P."/>
        </authorList>
    </citation>
    <scope>NUCLEOTIDE SEQUENCE [LARGE SCALE GENOMIC DNA]</scope>
    <source>
        <strain evidence="1 2">DSM 102122</strain>
    </source>
</reference>
<accession>A0A7W9GVH3</accession>
<organism evidence="1 2">
    <name type="scientific">Jiangella mangrovi</name>
    <dbReference type="NCBI Taxonomy" id="1524084"/>
    <lineage>
        <taxon>Bacteria</taxon>
        <taxon>Bacillati</taxon>
        <taxon>Actinomycetota</taxon>
        <taxon>Actinomycetes</taxon>
        <taxon>Jiangellales</taxon>
        <taxon>Jiangellaceae</taxon>
        <taxon>Jiangella</taxon>
    </lineage>
</organism>
<dbReference type="CDD" id="cd02230">
    <property type="entry name" value="cupin_HP0902-like"/>
    <property type="match status" value="1"/>
</dbReference>
<keyword evidence="1" id="KW-0560">Oxidoreductase</keyword>
<dbReference type="RefSeq" id="WP_221441298.1">
    <property type="nucleotide sequence ID" value="NZ_JACHMM010000001.1"/>
</dbReference>
<dbReference type="InterPro" id="IPR014710">
    <property type="entry name" value="RmlC-like_jellyroll"/>
</dbReference>
<name>A0A7W9GVH3_9ACTN</name>
<dbReference type="Gene3D" id="2.60.120.10">
    <property type="entry name" value="Jelly Rolls"/>
    <property type="match status" value="1"/>
</dbReference>
<dbReference type="Proteomes" id="UP000542813">
    <property type="component" value="Unassembled WGS sequence"/>
</dbReference>
<dbReference type="AlphaFoldDB" id="A0A7W9GVH3"/>
<gene>
    <name evidence="1" type="ORF">HD601_005068</name>
</gene>
<protein>
    <submittedName>
        <fullName evidence="1">Quercetin dioxygenase-like cupin family protein</fullName>
    </submittedName>
</protein>
<sequence>MSGTPTHRRRYRDAALGTPTTMTLQSMGTDQLEEARISTSGRASRTLHSGARLRQTLIALIAGTRMNEHQSPGDATVHCLRGHVTLHTRERTVTVAEGVLADVPPERHDLVADQDSVLILTVAVV</sequence>
<keyword evidence="2" id="KW-1185">Reference proteome</keyword>
<keyword evidence="1" id="KW-0223">Dioxygenase</keyword>
<comment type="caution">
    <text evidence="1">The sequence shown here is derived from an EMBL/GenBank/DDBJ whole genome shotgun (WGS) entry which is preliminary data.</text>
</comment>
<dbReference type="EMBL" id="JACHMM010000001">
    <property type="protein sequence ID" value="MBB5790493.1"/>
    <property type="molecule type" value="Genomic_DNA"/>
</dbReference>
<proteinExistence type="predicted"/>